<evidence type="ECO:0000259" key="3">
    <source>
        <dbReference type="Pfam" id="PF20041"/>
    </source>
</evidence>
<dbReference type="PANTHER" id="PTHR32305:SF15">
    <property type="entry name" value="PROTEIN RHSA-RELATED"/>
    <property type="match status" value="1"/>
</dbReference>
<feature type="region of interest" description="Disordered" evidence="1">
    <location>
        <begin position="1160"/>
        <end position="1183"/>
    </location>
</feature>
<feature type="domain" description="DUF6443" evidence="3">
    <location>
        <begin position="28"/>
        <end position="150"/>
    </location>
</feature>
<dbReference type="InterPro" id="IPR029103">
    <property type="entry name" value="Ntox47"/>
</dbReference>
<evidence type="ECO:0000313" key="5">
    <source>
        <dbReference type="Proteomes" id="UP000092651"/>
    </source>
</evidence>
<dbReference type="AlphaFoldDB" id="A0A1B8ZBN2"/>
<keyword evidence="5" id="KW-1185">Reference proteome</keyword>
<comment type="caution">
    <text evidence="4">The sequence shown here is derived from an EMBL/GenBank/DDBJ whole genome shotgun (WGS) entry which is preliminary data.</text>
</comment>
<dbReference type="NCBIfam" id="TIGR03696">
    <property type="entry name" value="Rhs_assc_core"/>
    <property type="match status" value="1"/>
</dbReference>
<organism evidence="4 5">
    <name type="scientific">Chryseobacterium artocarpi</name>
    <dbReference type="NCBI Taxonomy" id="1414727"/>
    <lineage>
        <taxon>Bacteria</taxon>
        <taxon>Pseudomonadati</taxon>
        <taxon>Bacteroidota</taxon>
        <taxon>Flavobacteriia</taxon>
        <taxon>Flavobacteriales</taxon>
        <taxon>Weeksellaceae</taxon>
        <taxon>Chryseobacterium group</taxon>
        <taxon>Chryseobacterium</taxon>
    </lineage>
</organism>
<evidence type="ECO:0000313" key="4">
    <source>
        <dbReference type="EMBL" id="OCA68975.1"/>
    </source>
</evidence>
<accession>A0A1B8ZBN2</accession>
<dbReference type="InterPro" id="IPR045619">
    <property type="entry name" value="DUF6443"/>
</dbReference>
<name>A0A1B8ZBN2_9FLAO</name>
<dbReference type="PANTHER" id="PTHR32305">
    <property type="match status" value="1"/>
</dbReference>
<evidence type="ECO:0000256" key="1">
    <source>
        <dbReference type="SAM" id="MobiDB-lite"/>
    </source>
</evidence>
<dbReference type="Proteomes" id="UP000092651">
    <property type="component" value="Unassembled WGS sequence"/>
</dbReference>
<proteinExistence type="predicted"/>
<dbReference type="Pfam" id="PF15540">
    <property type="entry name" value="Ntox47"/>
    <property type="match status" value="1"/>
</dbReference>
<dbReference type="EMBL" id="MAYH01000048">
    <property type="protein sequence ID" value="OCA68975.1"/>
    <property type="molecule type" value="Genomic_DNA"/>
</dbReference>
<dbReference type="InterPro" id="IPR022385">
    <property type="entry name" value="Rhs_assc_core"/>
</dbReference>
<gene>
    <name evidence="4" type="ORF">BBI01_17320</name>
</gene>
<dbReference type="Pfam" id="PF20041">
    <property type="entry name" value="DUF6443"/>
    <property type="match status" value="1"/>
</dbReference>
<dbReference type="Gene3D" id="2.180.10.10">
    <property type="entry name" value="RHS repeat-associated core"/>
    <property type="match status" value="1"/>
</dbReference>
<protein>
    <submittedName>
        <fullName evidence="4">Uncharacterized protein</fullName>
    </submittedName>
</protein>
<reference evidence="4 5" key="1">
    <citation type="submission" date="2016-07" db="EMBL/GenBank/DDBJ databases">
        <authorList>
            <person name="Jeong J.-J."/>
            <person name="Kim D.W."/>
            <person name="Sang M.K."/>
            <person name="Choi I.-G."/>
            <person name="Kim K.D."/>
        </authorList>
    </citation>
    <scope>NUCLEOTIDE SEQUENCE [LARGE SCALE GENOMIC DNA]</scope>
    <source>
        <strain evidence="4 5">UTM-3</strain>
    </source>
</reference>
<feature type="domain" description="Bacterial toxin 47" evidence="2">
    <location>
        <begin position="1073"/>
        <end position="1180"/>
    </location>
</feature>
<sequence>MIILGVIFNCLHSQSLTDTENYVYKKTYLSAPSDPVQKQLESVQYLDGLGRPKQVISIKSTPLGNDLVVPVVYDQFGRKNKDYLPVPVQTSNAGIQSSVTESMVNSYYGVTNAFSEKELESSPLSRVFQSANPGEDWKMTSGHTVRYEYDANSEFDRVKKYSITTTWDNGNQIYISTPSTVVFYEENTLYKFIVKDEDNNEKIVFKDLYGHIVLIRRIDGTNNIDTYYIYDKYDHLAYVIPPLAAVSSILTPEVLDNLCYQYRYDNRKRLVEKKLPGKGWEYMAYDKANRLIMTQDANMRSSGKWLFTKYDKFSRVIYTGIANIGAQFIRQQVQGSIDYYINNGKPSTEDRNTTGFNSAGLSIKYTNAAYPGEHIEKVYTVNYYDTYPSYSFNPSVPSNIQGSTILTDAASSATRSTKGLPVMSFVKNIEDDNWTTNYTYYDLKGRAIGTHAINHLGGYTRIESKLDFSGTPETIITKHKRLNADIEKVITEKFTYDHQNRLLIHKHQVDSNPEEILAQNNYNELLELVTKKVGGTNPGMPLQTVNYQYNIRGWMTQINDPSSLNGKLFAYAIRYNNPINTGYAPAKYNGNISEVDWKTSNDNILKRYSYSYYPHNKLKLGHYSEPLATVPQNSFYDESLEYDLNGNITALARNTKNNNNLATEIDALNYTYSGNRLISVRDTKQNAAGYPGGQNPISYDSNGNMTDHLDKGIDAIKYNFLDLPSIVTKNGNKSPFGSISSYLYSADGTKLKKGYSYYQRDWMGNTSLKQSVTEYLNGFQYVLDGLRLTCIDCPPPSPDLQFVPTSEGYFDFVKNKYIYNYTDHLGNIRLSYFYNGSGLEVLEENNYYPFGLKHEGYNNLAKNSKYNYKYQGQELQETGWYSFKWRNYMPDLGRFFNVDPLSEVYAYQSHYNFSENRVTDAREIEGLEAYILNSEGDMEVNGLSLSHTEYSIGADGTRNIQTVDLGTFPASTFTSGMGNGFTDTFRGIGNFISDPIGGIGNAVSNYTWNDYGNSLLNTFSFGIYGQINGVANFGNNLYNGDNYEAGYQTGEVVAGVSIALLTEGLGKGLTGGGWKFNPIYDVDLRGIGTYRDALNEAFKRTGVPREQFQITKWGKDINGKSIPVEWDAGNGANVNMDIPKWNNVKSDGSIGMGPHEPHVGYQKPGKGIGRRGHIFTNDIPATR</sequence>
<dbReference type="InterPro" id="IPR050708">
    <property type="entry name" value="T6SS_VgrG/RHS"/>
</dbReference>
<evidence type="ECO:0000259" key="2">
    <source>
        <dbReference type="Pfam" id="PF15540"/>
    </source>
</evidence>